<proteinExistence type="predicted"/>
<keyword evidence="3" id="KW-0378">Hydrolase</keyword>
<dbReference type="InterPro" id="IPR002793">
    <property type="entry name" value="Endonuclease_NucS"/>
</dbReference>
<evidence type="ECO:0000259" key="2">
    <source>
        <dbReference type="Pfam" id="PF01939"/>
    </source>
</evidence>
<organism evidence="3 4">
    <name type="scientific">Nonomuraea insulae</name>
    <dbReference type="NCBI Taxonomy" id="1616787"/>
    <lineage>
        <taxon>Bacteria</taxon>
        <taxon>Bacillati</taxon>
        <taxon>Actinomycetota</taxon>
        <taxon>Actinomycetes</taxon>
        <taxon>Streptosporangiales</taxon>
        <taxon>Streptosporangiaceae</taxon>
        <taxon>Nonomuraea</taxon>
    </lineage>
</organism>
<name>A0ABW1CQQ2_9ACTN</name>
<dbReference type="Pfam" id="PF01939">
    <property type="entry name" value="NucS_C"/>
    <property type="match status" value="1"/>
</dbReference>
<dbReference type="InterPro" id="IPR048301">
    <property type="entry name" value="NucS_C"/>
</dbReference>
<keyword evidence="3" id="KW-0255">Endonuclease</keyword>
<accession>A0ABW1CQQ2</accession>
<dbReference type="RefSeq" id="WP_379517491.1">
    <property type="nucleotide sequence ID" value="NZ_JBHSPA010000032.1"/>
</dbReference>
<evidence type="ECO:0000256" key="1">
    <source>
        <dbReference type="ARBA" id="ARBA00023125"/>
    </source>
</evidence>
<reference evidence="4" key="1">
    <citation type="journal article" date="2019" name="Int. J. Syst. Evol. Microbiol.">
        <title>The Global Catalogue of Microorganisms (GCM) 10K type strain sequencing project: providing services to taxonomists for standard genome sequencing and annotation.</title>
        <authorList>
            <consortium name="The Broad Institute Genomics Platform"/>
            <consortium name="The Broad Institute Genome Sequencing Center for Infectious Disease"/>
            <person name="Wu L."/>
            <person name="Ma J."/>
        </authorList>
    </citation>
    <scope>NUCLEOTIDE SEQUENCE [LARGE SCALE GENOMIC DNA]</scope>
    <source>
        <strain evidence="4">CCUG 53903</strain>
    </source>
</reference>
<keyword evidence="3" id="KW-0540">Nuclease</keyword>
<dbReference type="Gene3D" id="3.40.1350.10">
    <property type="match status" value="1"/>
</dbReference>
<evidence type="ECO:0000313" key="3">
    <source>
        <dbReference type="EMBL" id="MFC5827983.1"/>
    </source>
</evidence>
<keyword evidence="4" id="KW-1185">Reference proteome</keyword>
<dbReference type="PANTHER" id="PTHR38814">
    <property type="entry name" value="ENDONUCLEASE NUCS"/>
    <property type="match status" value="1"/>
</dbReference>
<sequence length="540" mass="60976">MAVPHENRIRERLAQRLDVLEPGLRFCAEEYVLANTQGTGGRIDILARDQHRMWVAIELKRANQTAREAAQEITKYAELLRQEKRLRADRIRVIVVALEPQWAELLAPLSNLARDWHHDLRGYSLRIDEVGTPLMARRVDLLPAPLDQKLTSVHHMYLFEKSASRDECWGRVIPRASEAHVDDLIGVALDYGGEPDMVRYPFALYIALGRVDQRKGEQPCLDACSHYAVDADERDEHDHPDEYTALCHVTSSVLGDSAESGYPDKFTQLVADPDWQVAQVRTSGAFSSNLYETDDLINALRGNEGGAQVLFHGSASTKVVSQWREFRQAAAMCLAGNDDWIELVGGWLDIIGELPYELDVTAHIFNPCDLVEILVHGSPHALSEFRAKTIAATMAEYVPMVYVTAVPPGRDRFAYELSGMLRWNGRPVPNLRDCVERVYPSQASWWIARFGGTWWQNDRDLLRMLGLRYVAEWTVLDPLPQGGFETRDGGVLLPSDLGPETVEGWGGLFGLASFVEQHRDEVYHLAQDYGRGRLRRDTPP</sequence>
<protein>
    <submittedName>
        <fullName evidence="3">Endonuclease NucS domain-containing protein</fullName>
    </submittedName>
</protein>
<dbReference type="InterPro" id="IPR011856">
    <property type="entry name" value="tRNA_endonuc-like_dom_sf"/>
</dbReference>
<dbReference type="EMBL" id="JBHSPA010000032">
    <property type="protein sequence ID" value="MFC5827983.1"/>
    <property type="molecule type" value="Genomic_DNA"/>
</dbReference>
<gene>
    <name evidence="3" type="ORF">ACFPZ3_29315</name>
</gene>
<dbReference type="GO" id="GO:0004519">
    <property type="term" value="F:endonuclease activity"/>
    <property type="evidence" value="ECO:0007669"/>
    <property type="project" value="UniProtKB-KW"/>
</dbReference>
<evidence type="ECO:0000313" key="4">
    <source>
        <dbReference type="Proteomes" id="UP001596058"/>
    </source>
</evidence>
<feature type="domain" description="Endonuclease NucS C-terminal" evidence="2">
    <location>
        <begin position="5"/>
        <end position="97"/>
    </location>
</feature>
<dbReference type="PANTHER" id="PTHR38814:SF1">
    <property type="entry name" value="ENDONUCLEASE NUCS"/>
    <property type="match status" value="1"/>
</dbReference>
<comment type="caution">
    <text evidence="3">The sequence shown here is derived from an EMBL/GenBank/DDBJ whole genome shotgun (WGS) entry which is preliminary data.</text>
</comment>
<keyword evidence="1" id="KW-0238">DNA-binding</keyword>
<dbReference type="Proteomes" id="UP001596058">
    <property type="component" value="Unassembled WGS sequence"/>
</dbReference>